<dbReference type="EMBL" id="OU466863">
    <property type="protein sequence ID" value="CAH2078323.1"/>
    <property type="molecule type" value="Genomic_DNA"/>
</dbReference>
<accession>A0AAU9T8G2</accession>
<dbReference type="GO" id="GO:1990961">
    <property type="term" value="P:xenobiotic detoxification by transmembrane export across the plasma membrane"/>
    <property type="evidence" value="ECO:0007669"/>
    <property type="project" value="InterPro"/>
</dbReference>
<gene>
    <name evidence="9" type="ORF">TAV2_LOCUS22755</name>
</gene>
<feature type="transmembrane region" description="Helical" evidence="7">
    <location>
        <begin position="360"/>
        <end position="384"/>
    </location>
</feature>
<proteinExistence type="inferred from homology"/>
<evidence type="ECO:0000256" key="3">
    <source>
        <dbReference type="ARBA" id="ARBA00022448"/>
    </source>
</evidence>
<keyword evidence="6 7" id="KW-0472">Membrane</keyword>
<dbReference type="GO" id="GO:0042910">
    <property type="term" value="F:xenobiotic transmembrane transporter activity"/>
    <property type="evidence" value="ECO:0007669"/>
    <property type="project" value="InterPro"/>
</dbReference>
<evidence type="ECO:0000256" key="1">
    <source>
        <dbReference type="ARBA" id="ARBA00004141"/>
    </source>
</evidence>
<feature type="transmembrane region" description="Helical" evidence="7">
    <location>
        <begin position="142"/>
        <end position="165"/>
    </location>
</feature>
<keyword evidence="10" id="KW-1185">Reference proteome</keyword>
<keyword evidence="4 7" id="KW-0812">Transmembrane</keyword>
<dbReference type="GO" id="GO:0015297">
    <property type="term" value="F:antiporter activity"/>
    <property type="evidence" value="ECO:0007669"/>
    <property type="project" value="InterPro"/>
</dbReference>
<evidence type="ECO:0000256" key="8">
    <source>
        <dbReference type="SAM" id="MobiDB-lite"/>
    </source>
</evidence>
<feature type="transmembrane region" description="Helical" evidence="7">
    <location>
        <begin position="204"/>
        <end position="227"/>
    </location>
</feature>
<evidence type="ECO:0000313" key="10">
    <source>
        <dbReference type="Proteomes" id="UP000836841"/>
    </source>
</evidence>
<dbReference type="CDD" id="cd13132">
    <property type="entry name" value="MATE_eukaryotic"/>
    <property type="match status" value="1"/>
</dbReference>
<dbReference type="InterPro" id="IPR045069">
    <property type="entry name" value="MATE_euk"/>
</dbReference>
<dbReference type="AlphaFoldDB" id="A0AAU9T8G2"/>
<feature type="transmembrane region" description="Helical" evidence="7">
    <location>
        <begin position="233"/>
        <end position="256"/>
    </location>
</feature>
<comment type="similarity">
    <text evidence="2 7">Belongs to the multi antimicrobial extrusion (MATE) (TC 2.A.66.1) family.</text>
</comment>
<evidence type="ECO:0000313" key="9">
    <source>
        <dbReference type="EMBL" id="CAH2078323.1"/>
    </source>
</evidence>
<organism evidence="9 10">
    <name type="scientific">Thlaspi arvense</name>
    <name type="common">Field penny-cress</name>
    <dbReference type="NCBI Taxonomy" id="13288"/>
    <lineage>
        <taxon>Eukaryota</taxon>
        <taxon>Viridiplantae</taxon>
        <taxon>Streptophyta</taxon>
        <taxon>Embryophyta</taxon>
        <taxon>Tracheophyta</taxon>
        <taxon>Spermatophyta</taxon>
        <taxon>Magnoliopsida</taxon>
        <taxon>eudicotyledons</taxon>
        <taxon>Gunneridae</taxon>
        <taxon>Pentapetalae</taxon>
        <taxon>rosids</taxon>
        <taxon>malvids</taxon>
        <taxon>Brassicales</taxon>
        <taxon>Brassicaceae</taxon>
        <taxon>Thlaspideae</taxon>
        <taxon>Thlaspi</taxon>
    </lineage>
</organism>
<feature type="transmembrane region" description="Helical" evidence="7">
    <location>
        <begin position="460"/>
        <end position="481"/>
    </location>
</feature>
<dbReference type="Pfam" id="PF01554">
    <property type="entry name" value="MatE"/>
    <property type="match status" value="2"/>
</dbReference>
<feature type="transmembrane region" description="Helical" evidence="7">
    <location>
        <begin position="277"/>
        <end position="297"/>
    </location>
</feature>
<feature type="compositionally biased region" description="Basic and acidic residues" evidence="8">
    <location>
        <begin position="7"/>
        <end position="30"/>
    </location>
</feature>
<name>A0AAU9T8G2_THLAR</name>
<feature type="transmembrane region" description="Helical" evidence="7">
    <location>
        <begin position="50"/>
        <end position="73"/>
    </location>
</feature>
<feature type="region of interest" description="Disordered" evidence="8">
    <location>
        <begin position="1"/>
        <end position="33"/>
    </location>
</feature>
<sequence length="508" mass="55464">MGVSVETVERTDLRRPLVDPTDSERKRPEEDVGLESVLTESSLPYRRRMYLGACIEMKLLFRLALPAIFVYLVNSGMNISARIFAGHIGSQELAAASLGTSCFFLVYGLMLGMGSAVETLCGQAYGAQRYDMLGIYLQRATIVLALVGVPMTLLYTFSYPILLLLGEPKAVSYMGSIYIAGLIPQIFAYAVNFTAQKFLQAQSVVIPSAYISGAALLLQILLSWITITVMGFGLMGIACVLTISWWVMVVAQTLYITCNQRFRHTWTGLSSKSFQGLWSFFKLSAGSAVMICLEMWYSQILVLLAGLLEDPALSLDCLSICMSVSSLSFMVSVGFNAAASIRTSNELGAGNSKSALFSTWTATSVSFVISIAEALALMAARDYIGYIFTSDSDVAKAVSELCPLLAATVILNGIQPVLSGVAVGCGWQTFVAYVNIGCYYFVGIPVGCVLGFTFNLQAKGIWTGMIGGTLMQTLILLYVTYRTDWDKEVEKARKRLDMWDDKKDTLQN</sequence>
<dbReference type="NCBIfam" id="TIGR00797">
    <property type="entry name" value="matE"/>
    <property type="match status" value="1"/>
</dbReference>
<comment type="subcellular location">
    <subcellularLocation>
        <location evidence="1">Membrane</location>
        <topology evidence="1">Multi-pass membrane protein</topology>
    </subcellularLocation>
</comment>
<protein>
    <recommendedName>
        <fullName evidence="7">Protein DETOXIFICATION</fullName>
    </recommendedName>
    <alternativeName>
        <fullName evidence="7">Multidrug and toxic compound extrusion protein</fullName>
    </alternativeName>
</protein>
<feature type="transmembrane region" description="Helical" evidence="7">
    <location>
        <begin position="404"/>
        <end position="423"/>
    </location>
</feature>
<evidence type="ECO:0000256" key="5">
    <source>
        <dbReference type="ARBA" id="ARBA00022989"/>
    </source>
</evidence>
<reference evidence="9 10" key="1">
    <citation type="submission" date="2022-03" db="EMBL/GenBank/DDBJ databases">
        <authorList>
            <person name="Nunn A."/>
            <person name="Chopra R."/>
            <person name="Nunn A."/>
            <person name="Contreras Garrido A."/>
        </authorList>
    </citation>
    <scope>NUCLEOTIDE SEQUENCE [LARGE SCALE GENOMIC DNA]</scope>
</reference>
<dbReference type="GO" id="GO:0016020">
    <property type="term" value="C:membrane"/>
    <property type="evidence" value="ECO:0007669"/>
    <property type="project" value="UniProtKB-SubCell"/>
</dbReference>
<dbReference type="PANTHER" id="PTHR11206">
    <property type="entry name" value="MULTIDRUG RESISTANCE PROTEIN"/>
    <property type="match status" value="1"/>
</dbReference>
<feature type="transmembrane region" description="Helical" evidence="7">
    <location>
        <begin position="430"/>
        <end position="454"/>
    </location>
</feature>
<evidence type="ECO:0000256" key="2">
    <source>
        <dbReference type="ARBA" id="ARBA00010199"/>
    </source>
</evidence>
<evidence type="ECO:0000256" key="6">
    <source>
        <dbReference type="ARBA" id="ARBA00023136"/>
    </source>
</evidence>
<keyword evidence="5 7" id="KW-1133">Transmembrane helix</keyword>
<feature type="transmembrane region" description="Helical" evidence="7">
    <location>
        <begin position="317"/>
        <end position="339"/>
    </location>
</feature>
<keyword evidence="3" id="KW-0813">Transport</keyword>
<dbReference type="InterPro" id="IPR002528">
    <property type="entry name" value="MATE_fam"/>
</dbReference>
<dbReference type="Proteomes" id="UP000836841">
    <property type="component" value="Chromosome 7"/>
</dbReference>
<feature type="transmembrane region" description="Helical" evidence="7">
    <location>
        <begin position="93"/>
        <end position="121"/>
    </location>
</feature>
<feature type="transmembrane region" description="Helical" evidence="7">
    <location>
        <begin position="171"/>
        <end position="192"/>
    </location>
</feature>
<evidence type="ECO:0000256" key="7">
    <source>
        <dbReference type="RuleBase" id="RU004914"/>
    </source>
</evidence>
<evidence type="ECO:0000256" key="4">
    <source>
        <dbReference type="ARBA" id="ARBA00022692"/>
    </source>
</evidence>